<feature type="signal peptide" evidence="1">
    <location>
        <begin position="1"/>
        <end position="22"/>
    </location>
</feature>
<sequence length="119" mass="13522">MKTLITPLIALLLIACIENQTASHTDTAKVVIESFYQGDKATLKKHTTEETYANFMTIQDLYTEDGASNFSVLEETSDGNTAWVKFRTSYTDEPETFKLFKQDGKWKVAERDKGERAPF</sequence>
<dbReference type="EMBL" id="QRAO01000001">
    <property type="protein sequence ID" value="RDK89154.1"/>
    <property type="molecule type" value="Genomic_DNA"/>
</dbReference>
<dbReference type="RefSeq" id="WP_115122790.1">
    <property type="nucleotide sequence ID" value="NZ_QRAO01000001.1"/>
</dbReference>
<dbReference type="PROSITE" id="PS51257">
    <property type="entry name" value="PROKAR_LIPOPROTEIN"/>
    <property type="match status" value="1"/>
</dbReference>
<comment type="caution">
    <text evidence="2">The sequence shown here is derived from an EMBL/GenBank/DDBJ whole genome shotgun (WGS) entry which is preliminary data.</text>
</comment>
<gene>
    <name evidence="2" type="ORF">C8D94_1011035</name>
</gene>
<evidence type="ECO:0000256" key="1">
    <source>
        <dbReference type="SAM" id="SignalP"/>
    </source>
</evidence>
<organism evidence="2 3">
    <name type="scientific">Marinirhabdus gelatinilytica</name>
    <dbReference type="NCBI Taxonomy" id="1703343"/>
    <lineage>
        <taxon>Bacteria</taxon>
        <taxon>Pseudomonadati</taxon>
        <taxon>Bacteroidota</taxon>
        <taxon>Flavobacteriia</taxon>
        <taxon>Flavobacteriales</taxon>
        <taxon>Flavobacteriaceae</taxon>
    </lineage>
</organism>
<reference evidence="2 3" key="1">
    <citation type="submission" date="2018-07" db="EMBL/GenBank/DDBJ databases">
        <title>Genomic Encyclopedia of Type Strains, Phase IV (KMG-IV): sequencing the most valuable type-strain genomes for metagenomic binning, comparative biology and taxonomic classification.</title>
        <authorList>
            <person name="Goeker M."/>
        </authorList>
    </citation>
    <scope>NUCLEOTIDE SEQUENCE [LARGE SCALE GENOMIC DNA]</scope>
    <source>
        <strain evidence="2 3">DSM 101478</strain>
    </source>
</reference>
<dbReference type="Gene3D" id="3.10.450.50">
    <property type="match status" value="1"/>
</dbReference>
<accession>A0A370QLA3</accession>
<dbReference type="OrthoDB" id="1449606at2"/>
<feature type="chain" id="PRO_5016745056" evidence="1">
    <location>
        <begin position="23"/>
        <end position="119"/>
    </location>
</feature>
<evidence type="ECO:0000313" key="2">
    <source>
        <dbReference type="EMBL" id="RDK89154.1"/>
    </source>
</evidence>
<protein>
    <submittedName>
        <fullName evidence="2">Uncharacterized protein DUF4878</fullName>
    </submittedName>
</protein>
<keyword evidence="3" id="KW-1185">Reference proteome</keyword>
<proteinExistence type="predicted"/>
<evidence type="ECO:0000313" key="3">
    <source>
        <dbReference type="Proteomes" id="UP000255317"/>
    </source>
</evidence>
<keyword evidence="1" id="KW-0732">Signal</keyword>
<dbReference type="Proteomes" id="UP000255317">
    <property type="component" value="Unassembled WGS sequence"/>
</dbReference>
<name>A0A370QLA3_9FLAO</name>
<dbReference type="AlphaFoldDB" id="A0A370QLA3"/>